<reference evidence="1 2" key="1">
    <citation type="submission" date="2010-03" db="EMBL/GenBank/DDBJ databases">
        <title>The genome sequence of Faecalibacterium prausnitzii SL3/3.</title>
        <authorList>
            <consortium name="metaHIT consortium -- http://www.metahit.eu/"/>
            <person name="Pajon A."/>
            <person name="Turner K."/>
            <person name="Parkhill J."/>
            <person name="Duncan S."/>
            <person name="Flint H."/>
        </authorList>
    </citation>
    <scope>NUCLEOTIDE SEQUENCE [LARGE SCALE GENOMIC DNA]</scope>
    <source>
        <strain evidence="1 2">SL3/3</strain>
    </source>
</reference>
<organism evidence="1 2">
    <name type="scientific">Faecalibacterium prausnitzii SL3/3</name>
    <dbReference type="NCBI Taxonomy" id="657322"/>
    <lineage>
        <taxon>Bacteria</taxon>
        <taxon>Bacillati</taxon>
        <taxon>Bacillota</taxon>
        <taxon>Clostridia</taxon>
        <taxon>Eubacteriales</taxon>
        <taxon>Oscillospiraceae</taxon>
        <taxon>Faecalibacterium</taxon>
    </lineage>
</organism>
<dbReference type="KEGG" id="fpa:FPR_23030"/>
<dbReference type="InterPro" id="IPR029021">
    <property type="entry name" value="Prot-tyrosine_phosphatase-like"/>
</dbReference>
<dbReference type="EMBL" id="FP929046">
    <property type="protein sequence ID" value="CBL02482.1"/>
    <property type="molecule type" value="Genomic_DNA"/>
</dbReference>
<proteinExistence type="predicted"/>
<accession>D4KCB9</accession>
<evidence type="ECO:0000313" key="2">
    <source>
        <dbReference type="Proteomes" id="UP000007059"/>
    </source>
</evidence>
<protein>
    <recommendedName>
        <fullName evidence="3">Tyrosine specific protein phosphatases domain-containing protein</fullName>
    </recommendedName>
</protein>
<evidence type="ECO:0000313" key="1">
    <source>
        <dbReference type="EMBL" id="CBL02482.1"/>
    </source>
</evidence>
<dbReference type="HOGENOM" id="CLU_1553000_0_0_9"/>
<sequence>MIITMYRRKWKFSVMNAEDAENFIRQPHFERIRFISITEANGYHIDFHKCKGNITFLPLKFDDCTTDLEGTCITDVQAKNIVNFVLDNHEEDKTDWFCVNCGAGKSRSAAVCAAVMKILCNDDMPVFTNSYFDPNMTVYREVLNAWVNRLSDENESVSTEIRNTVNKDIVEE</sequence>
<reference evidence="1 2" key="2">
    <citation type="submission" date="2010-03" db="EMBL/GenBank/DDBJ databases">
        <authorList>
            <person name="Pajon A."/>
        </authorList>
    </citation>
    <scope>NUCLEOTIDE SEQUENCE [LARGE SCALE GENOMIC DNA]</scope>
    <source>
        <strain evidence="1 2">SL3/3</strain>
    </source>
</reference>
<dbReference type="SUPFAM" id="SSF52799">
    <property type="entry name" value="(Phosphotyrosine protein) phosphatases II"/>
    <property type="match status" value="1"/>
</dbReference>
<gene>
    <name evidence="1" type="ORF">FPR_23030</name>
</gene>
<dbReference type="Proteomes" id="UP000007059">
    <property type="component" value="Chromosome"/>
</dbReference>
<evidence type="ECO:0008006" key="3">
    <source>
        <dbReference type="Google" id="ProtNLM"/>
    </source>
</evidence>
<name>D4KCB9_9FIRM</name>
<dbReference type="eggNOG" id="ENOG5032614">
    <property type="taxonomic scope" value="Bacteria"/>
</dbReference>
<dbReference type="AlphaFoldDB" id="D4KCB9"/>